<dbReference type="SUPFAM" id="SSF101898">
    <property type="entry name" value="NHL repeat"/>
    <property type="match status" value="1"/>
</dbReference>
<name>A0A7G9RC66_9ACTN</name>
<evidence type="ECO:0000313" key="2">
    <source>
        <dbReference type="EMBL" id="QNN53191.1"/>
    </source>
</evidence>
<organism evidence="2 3">
    <name type="scientific">Nocardioides mesophilus</name>
    <dbReference type="NCBI Taxonomy" id="433659"/>
    <lineage>
        <taxon>Bacteria</taxon>
        <taxon>Bacillati</taxon>
        <taxon>Actinomycetota</taxon>
        <taxon>Actinomycetes</taxon>
        <taxon>Propionibacteriales</taxon>
        <taxon>Nocardioidaceae</taxon>
        <taxon>Nocardioides</taxon>
    </lineage>
</organism>
<proteinExistence type="predicted"/>
<evidence type="ECO:0000256" key="1">
    <source>
        <dbReference type="SAM" id="SignalP"/>
    </source>
</evidence>
<dbReference type="KEGG" id="nmes:H9L09_01480"/>
<dbReference type="Proteomes" id="UP000515947">
    <property type="component" value="Chromosome"/>
</dbReference>
<gene>
    <name evidence="2" type="ORF">H9L09_01480</name>
</gene>
<protein>
    <submittedName>
        <fullName evidence="2">ScyD/ScyE family protein</fullName>
    </submittedName>
</protein>
<sequence length="367" mass="37993">MRRTRILALLSAGLVATSVAGLSAVGAASGVEANAAARAAIPDRIDGLNGPRGLDIAATGRAAVAETGGAISLIVRSGPAAGTLRHLGHVPTDFPAAVAMGRRGSVWALTTGHEGKGSATLFRFDRDGTRHKVANLARWASHHPDPFDLENEPTDSNPFGLAPGPHGSMLVADAGANAVTQVWPSGRIELVARVQPRVVRVPEAIQTAQNLPAKVPAEAVTTSVAMGAHGAVYIGELRGFPGTPKTSEVWRVRPGARGVVCRPAAPFSGPCKRAADRLTSVVSLDLRSDGALYVAELSKLSWVAIESKPPVPGADIGAVIRISPDRTNRRELKPGQVHLPGEVAVDSTGRAYVSGPIFGPGSVFRVD</sequence>
<feature type="signal peptide" evidence="1">
    <location>
        <begin position="1"/>
        <end position="20"/>
    </location>
</feature>
<dbReference type="EMBL" id="CP060713">
    <property type="protein sequence ID" value="QNN53191.1"/>
    <property type="molecule type" value="Genomic_DNA"/>
</dbReference>
<evidence type="ECO:0000313" key="3">
    <source>
        <dbReference type="Proteomes" id="UP000515947"/>
    </source>
</evidence>
<reference evidence="2 3" key="1">
    <citation type="submission" date="2020-08" db="EMBL/GenBank/DDBJ databases">
        <title>Genome sequence of Nocardioides mesophilus KACC 16243T.</title>
        <authorList>
            <person name="Hyun D.-W."/>
            <person name="Bae J.-W."/>
        </authorList>
    </citation>
    <scope>NUCLEOTIDE SEQUENCE [LARGE SCALE GENOMIC DNA]</scope>
    <source>
        <strain evidence="2 3">KACC 16243</strain>
    </source>
</reference>
<dbReference type="Gene3D" id="2.120.10.30">
    <property type="entry name" value="TolB, C-terminal domain"/>
    <property type="match status" value="1"/>
</dbReference>
<keyword evidence="3" id="KW-1185">Reference proteome</keyword>
<keyword evidence="1" id="KW-0732">Signal</keyword>
<dbReference type="RefSeq" id="WP_187579033.1">
    <property type="nucleotide sequence ID" value="NZ_CP060713.1"/>
</dbReference>
<dbReference type="AlphaFoldDB" id="A0A7G9RC66"/>
<feature type="chain" id="PRO_5038601393" evidence="1">
    <location>
        <begin position="21"/>
        <end position="367"/>
    </location>
</feature>
<dbReference type="InterPro" id="IPR011042">
    <property type="entry name" value="6-blade_b-propeller_TolB-like"/>
</dbReference>
<accession>A0A7G9RC66</accession>
<dbReference type="NCBIfam" id="NF033206">
    <property type="entry name" value="ScyE_fam"/>
    <property type="match status" value="1"/>
</dbReference>
<dbReference type="InterPro" id="IPR048031">
    <property type="entry name" value="ScyD/ScyE-like"/>
</dbReference>